<dbReference type="GeneID" id="19974648"/>
<keyword evidence="2" id="KW-0378">Hydrolase</keyword>
<organism evidence="4 5">
    <name type="scientific">Cyphellophora europaea (strain CBS 101466)</name>
    <name type="common">Phialophora europaea</name>
    <dbReference type="NCBI Taxonomy" id="1220924"/>
    <lineage>
        <taxon>Eukaryota</taxon>
        <taxon>Fungi</taxon>
        <taxon>Dikarya</taxon>
        <taxon>Ascomycota</taxon>
        <taxon>Pezizomycotina</taxon>
        <taxon>Eurotiomycetes</taxon>
        <taxon>Chaetothyriomycetidae</taxon>
        <taxon>Chaetothyriales</taxon>
        <taxon>Cyphellophoraceae</taxon>
        <taxon>Cyphellophora</taxon>
    </lineage>
</organism>
<dbReference type="Gene3D" id="3.30.70.360">
    <property type="match status" value="1"/>
</dbReference>
<evidence type="ECO:0000313" key="5">
    <source>
        <dbReference type="Proteomes" id="UP000030752"/>
    </source>
</evidence>
<gene>
    <name evidence="4" type="ORF">HMPREF1541_07309</name>
</gene>
<protein>
    <recommendedName>
        <fullName evidence="3">Peptidase M20 dimerisation domain-containing protein</fullName>
    </recommendedName>
</protein>
<dbReference type="Pfam" id="PF07687">
    <property type="entry name" value="M20_dimer"/>
    <property type="match status" value="1"/>
</dbReference>
<dbReference type="GO" id="GO:0016813">
    <property type="term" value="F:hydrolase activity, acting on carbon-nitrogen (but not peptide) bonds, in linear amidines"/>
    <property type="evidence" value="ECO:0007669"/>
    <property type="project" value="InterPro"/>
</dbReference>
<dbReference type="PANTHER" id="PTHR32494">
    <property type="entry name" value="ALLANTOATE DEIMINASE-RELATED"/>
    <property type="match status" value="1"/>
</dbReference>
<evidence type="ECO:0000256" key="2">
    <source>
        <dbReference type="ARBA" id="ARBA00022801"/>
    </source>
</evidence>
<name>W2RMD6_CYPE1</name>
<dbReference type="InterPro" id="IPR036264">
    <property type="entry name" value="Bact_exopeptidase_dim_dom"/>
</dbReference>
<feature type="domain" description="Peptidase M20 dimerisation" evidence="3">
    <location>
        <begin position="248"/>
        <end position="346"/>
    </location>
</feature>
<dbReference type="eggNOG" id="ENOG502QPR4">
    <property type="taxonomic scope" value="Eukaryota"/>
</dbReference>
<dbReference type="HOGENOM" id="CLU_024588_2_0_1"/>
<dbReference type="InterPro" id="IPR010158">
    <property type="entry name" value="Amidase_Cbmase"/>
</dbReference>
<evidence type="ECO:0000313" key="4">
    <source>
        <dbReference type="EMBL" id="ETN37686.1"/>
    </source>
</evidence>
<dbReference type="PANTHER" id="PTHR32494:SF5">
    <property type="entry name" value="ALLANTOATE AMIDOHYDROLASE"/>
    <property type="match status" value="1"/>
</dbReference>
<proteinExistence type="inferred from homology"/>
<evidence type="ECO:0000256" key="1">
    <source>
        <dbReference type="ARBA" id="ARBA00006247"/>
    </source>
</evidence>
<dbReference type="InParanoid" id="W2RMD6"/>
<dbReference type="PIRSF" id="PIRSF001235">
    <property type="entry name" value="Amidase_carbamoylase"/>
    <property type="match status" value="1"/>
</dbReference>
<evidence type="ECO:0000259" key="3">
    <source>
        <dbReference type="Pfam" id="PF07687"/>
    </source>
</evidence>
<sequence length="459" mass="50202">MAVNGLNGVNGVNGIHTKSDFSAFKVNQSRLMEHIHDGCQFGAAHRYGDDPTETGMDRLSLNDSDKQVRDWFTKKATAIGCKVTVDEMGNMFAVREGKNKDAPPVMMGSHLDTQPTGGRYDGILGVNAGLEVLRVLADNNYETEGNVGVVNWTNEEGARFPIFAVASGVWADVLPLETAWNLAEVSAGEDGRKRTMKEELTRIGYLGEQKASYRSNPIAAHFELHIEQGPILEAEKRRVGVVTGGQAFKWWDMTIRGRDTHAGTTPFFARKDAMLCAAKLIVESNRVAKKHGGLATTGILTQEPGSINTMAHTVKFTLDIRHNEDEVLKKIEAECQDAFAKIAKEDSEAGCSIEWKELVDSPAVHFHADCIAAVEASADAVCADLPKTAEDGKLWKHMISGAGHDSCYTNRRCPTSMVFAVTKEGVSHNPEEYCSPEDCAVGTQVLLGAVLRYDKQRKF</sequence>
<dbReference type="RefSeq" id="XP_008719855.1">
    <property type="nucleotide sequence ID" value="XM_008721633.1"/>
</dbReference>
<dbReference type="OrthoDB" id="4676at2759"/>
<dbReference type="SUPFAM" id="SSF55031">
    <property type="entry name" value="Bacterial exopeptidase dimerisation domain"/>
    <property type="match status" value="1"/>
</dbReference>
<dbReference type="CDD" id="cd03884">
    <property type="entry name" value="M20_bAS"/>
    <property type="match status" value="1"/>
</dbReference>
<dbReference type="InterPro" id="IPR002933">
    <property type="entry name" value="Peptidase_M20"/>
</dbReference>
<accession>W2RMD6</accession>
<dbReference type="VEuPathDB" id="FungiDB:HMPREF1541_07309"/>
<dbReference type="InterPro" id="IPR011650">
    <property type="entry name" value="Peptidase_M20_dimer"/>
</dbReference>
<dbReference type="NCBIfam" id="TIGR01879">
    <property type="entry name" value="hydantase"/>
    <property type="match status" value="1"/>
</dbReference>
<dbReference type="Pfam" id="PF01546">
    <property type="entry name" value="Peptidase_M20"/>
    <property type="match status" value="1"/>
</dbReference>
<dbReference type="SUPFAM" id="SSF53187">
    <property type="entry name" value="Zn-dependent exopeptidases"/>
    <property type="match status" value="1"/>
</dbReference>
<comment type="similarity">
    <text evidence="1">Belongs to the peptidase M20A family.</text>
</comment>
<dbReference type="EMBL" id="KB822723">
    <property type="protein sequence ID" value="ETN37686.1"/>
    <property type="molecule type" value="Genomic_DNA"/>
</dbReference>
<dbReference type="STRING" id="1220924.W2RMD6"/>
<keyword evidence="5" id="KW-1185">Reference proteome</keyword>
<reference evidence="4 5" key="1">
    <citation type="submission" date="2013-03" db="EMBL/GenBank/DDBJ databases">
        <title>The Genome Sequence of Phialophora europaea CBS 101466.</title>
        <authorList>
            <consortium name="The Broad Institute Genomics Platform"/>
            <person name="Cuomo C."/>
            <person name="de Hoog S."/>
            <person name="Gorbushina A."/>
            <person name="Walker B."/>
            <person name="Young S.K."/>
            <person name="Zeng Q."/>
            <person name="Gargeya S."/>
            <person name="Fitzgerald M."/>
            <person name="Haas B."/>
            <person name="Abouelleil A."/>
            <person name="Allen A.W."/>
            <person name="Alvarado L."/>
            <person name="Arachchi H.M."/>
            <person name="Berlin A.M."/>
            <person name="Chapman S.B."/>
            <person name="Gainer-Dewar J."/>
            <person name="Goldberg J."/>
            <person name="Griggs A."/>
            <person name="Gujja S."/>
            <person name="Hansen M."/>
            <person name="Howarth C."/>
            <person name="Imamovic A."/>
            <person name="Ireland A."/>
            <person name="Larimer J."/>
            <person name="McCowan C."/>
            <person name="Murphy C."/>
            <person name="Pearson M."/>
            <person name="Poon T.W."/>
            <person name="Priest M."/>
            <person name="Roberts A."/>
            <person name="Saif S."/>
            <person name="Shea T."/>
            <person name="Sisk P."/>
            <person name="Sykes S."/>
            <person name="Wortman J."/>
            <person name="Nusbaum C."/>
            <person name="Birren B."/>
        </authorList>
    </citation>
    <scope>NUCLEOTIDE SEQUENCE [LARGE SCALE GENOMIC DNA]</scope>
    <source>
        <strain evidence="4 5">CBS 101466</strain>
    </source>
</reference>
<dbReference type="AlphaFoldDB" id="W2RMD6"/>
<dbReference type="Proteomes" id="UP000030752">
    <property type="component" value="Unassembled WGS sequence"/>
</dbReference>
<dbReference type="Gene3D" id="3.40.630.10">
    <property type="entry name" value="Zn peptidases"/>
    <property type="match status" value="1"/>
</dbReference>